<dbReference type="PANTHER" id="PTHR45339:SF1">
    <property type="entry name" value="HYBRID SIGNAL TRANSDUCTION HISTIDINE KINASE J"/>
    <property type="match status" value="1"/>
</dbReference>
<feature type="modified residue" description="4-aspartylphosphate" evidence="3">
    <location>
        <position position="328"/>
    </location>
</feature>
<dbReference type="RefSeq" id="WP_146876665.1">
    <property type="nucleotide sequence ID" value="NZ_BJXV01000036.1"/>
</dbReference>
<dbReference type="SMART" id="SM00448">
    <property type="entry name" value="REC"/>
    <property type="match status" value="1"/>
</dbReference>
<name>A0A511UT28_9GAMM</name>
<sequence>MQGCRREHFWNAIVWPLLWPLLLLQAGLIVLCLLVGAGVWWTSPGYASWNTLLWLMAALLLGSSLNVGAFLMLVKTRARRKDSRFMQELTELERHSQALCATAERALPTYKCASPEAVDESHLPLQRLASVNDVLAGLERCMSRSQAADAATQHSQQEHEQSLLDDLQHQQRQLKYLMAGRERAREESRLKSDYLTLLQRETDSLLDHLNGMSDKDIDADCRQNIIDVSTHLTDIRGLLANLVQEGAEQGNAGQDGGAEPSMAESSIEVEGAESQSHLRVLVVDDGPVNLMLARQILETQGLQVEGVSSGEQALERQQSVSFDLVLMDIFMPTLDGLDTTRRWREYERTHGANQSVLVAMTANADNAGRDACLAAGMDDLLVKPYQPDTLLGIVIHWFPGRVHVALQV</sequence>
<dbReference type="AlphaFoldDB" id="A0A511UT28"/>
<evidence type="ECO:0000256" key="1">
    <source>
        <dbReference type="ARBA" id="ARBA00022553"/>
    </source>
</evidence>
<dbReference type="Pfam" id="PF00072">
    <property type="entry name" value="Response_reg"/>
    <property type="match status" value="1"/>
</dbReference>
<evidence type="ECO:0000256" key="2">
    <source>
        <dbReference type="ARBA" id="ARBA00023012"/>
    </source>
</evidence>
<dbReference type="SUPFAM" id="SSF52172">
    <property type="entry name" value="CheY-like"/>
    <property type="match status" value="1"/>
</dbReference>
<organism evidence="6 7">
    <name type="scientific">Halovibrio variabilis</name>
    <dbReference type="NCBI Taxonomy" id="31910"/>
    <lineage>
        <taxon>Bacteria</taxon>
        <taxon>Pseudomonadati</taxon>
        <taxon>Pseudomonadota</taxon>
        <taxon>Gammaproteobacteria</taxon>
        <taxon>Oceanospirillales</taxon>
        <taxon>Halomonadaceae</taxon>
        <taxon>Halovibrio</taxon>
    </lineage>
</organism>
<evidence type="ECO:0000313" key="7">
    <source>
        <dbReference type="Proteomes" id="UP000321303"/>
    </source>
</evidence>
<dbReference type="OrthoDB" id="9800897at2"/>
<dbReference type="InterPro" id="IPR011006">
    <property type="entry name" value="CheY-like_superfamily"/>
</dbReference>
<reference evidence="6 7" key="1">
    <citation type="submission" date="2019-07" db="EMBL/GenBank/DDBJ databases">
        <title>Whole genome shotgun sequence of Halomonas variabilis NBRC 102410.</title>
        <authorList>
            <person name="Hosoyama A."/>
            <person name="Uohara A."/>
            <person name="Ohji S."/>
            <person name="Ichikawa N."/>
        </authorList>
    </citation>
    <scope>NUCLEOTIDE SEQUENCE [LARGE SCALE GENOMIC DNA]</scope>
    <source>
        <strain evidence="6 7">NBRC 102410</strain>
    </source>
</reference>
<protein>
    <recommendedName>
        <fullName evidence="5">Response regulatory domain-containing protein</fullName>
    </recommendedName>
</protein>
<dbReference type="Gene3D" id="3.40.50.2300">
    <property type="match status" value="1"/>
</dbReference>
<feature type="transmembrane region" description="Helical" evidence="4">
    <location>
        <begin position="12"/>
        <end position="41"/>
    </location>
</feature>
<dbReference type="GO" id="GO:0000160">
    <property type="term" value="P:phosphorelay signal transduction system"/>
    <property type="evidence" value="ECO:0007669"/>
    <property type="project" value="UniProtKB-KW"/>
</dbReference>
<gene>
    <name evidence="6" type="ORF">HVA01_33820</name>
</gene>
<keyword evidence="7" id="KW-1185">Reference proteome</keyword>
<accession>A0A511UT28</accession>
<feature type="domain" description="Response regulatory" evidence="5">
    <location>
        <begin position="279"/>
        <end position="398"/>
    </location>
</feature>
<evidence type="ECO:0000313" key="6">
    <source>
        <dbReference type="EMBL" id="GEN29736.1"/>
    </source>
</evidence>
<keyword evidence="4" id="KW-0812">Transmembrane</keyword>
<dbReference type="CDD" id="cd17546">
    <property type="entry name" value="REC_hyHK_CKI1_RcsC-like"/>
    <property type="match status" value="1"/>
</dbReference>
<evidence type="ECO:0000256" key="4">
    <source>
        <dbReference type="SAM" id="Phobius"/>
    </source>
</evidence>
<proteinExistence type="predicted"/>
<evidence type="ECO:0000259" key="5">
    <source>
        <dbReference type="PROSITE" id="PS50110"/>
    </source>
</evidence>
<dbReference type="PROSITE" id="PS50110">
    <property type="entry name" value="RESPONSE_REGULATORY"/>
    <property type="match status" value="1"/>
</dbReference>
<keyword evidence="4" id="KW-1133">Transmembrane helix</keyword>
<dbReference type="InterPro" id="IPR001789">
    <property type="entry name" value="Sig_transdc_resp-reg_receiver"/>
</dbReference>
<dbReference type="EMBL" id="BJXV01000036">
    <property type="protein sequence ID" value="GEN29736.1"/>
    <property type="molecule type" value="Genomic_DNA"/>
</dbReference>
<comment type="caution">
    <text evidence="6">The sequence shown here is derived from an EMBL/GenBank/DDBJ whole genome shotgun (WGS) entry which is preliminary data.</text>
</comment>
<dbReference type="PANTHER" id="PTHR45339">
    <property type="entry name" value="HYBRID SIGNAL TRANSDUCTION HISTIDINE KINASE J"/>
    <property type="match status" value="1"/>
</dbReference>
<feature type="transmembrane region" description="Helical" evidence="4">
    <location>
        <begin position="53"/>
        <end position="74"/>
    </location>
</feature>
<keyword evidence="2" id="KW-0902">Two-component regulatory system</keyword>
<dbReference type="Proteomes" id="UP000321303">
    <property type="component" value="Unassembled WGS sequence"/>
</dbReference>
<evidence type="ECO:0000256" key="3">
    <source>
        <dbReference type="PROSITE-ProRule" id="PRU00169"/>
    </source>
</evidence>
<keyword evidence="1 3" id="KW-0597">Phosphoprotein</keyword>
<keyword evidence="4" id="KW-0472">Membrane</keyword>